<accession>A0A4E0R6H9</accession>
<evidence type="ECO:0000313" key="3">
    <source>
        <dbReference type="EMBL" id="THD22645.1"/>
    </source>
</evidence>
<dbReference type="InterPro" id="IPR046450">
    <property type="entry name" value="PA_dom_sf"/>
</dbReference>
<protein>
    <recommendedName>
        <fullName evidence="2">PA domain-containing protein</fullName>
    </recommendedName>
</protein>
<organism evidence="3 4">
    <name type="scientific">Fasciola hepatica</name>
    <name type="common">Liver fluke</name>
    <dbReference type="NCBI Taxonomy" id="6192"/>
    <lineage>
        <taxon>Eukaryota</taxon>
        <taxon>Metazoa</taxon>
        <taxon>Spiralia</taxon>
        <taxon>Lophotrochozoa</taxon>
        <taxon>Platyhelminthes</taxon>
        <taxon>Trematoda</taxon>
        <taxon>Digenea</taxon>
        <taxon>Plagiorchiida</taxon>
        <taxon>Echinostomata</taxon>
        <taxon>Echinostomatoidea</taxon>
        <taxon>Fasciolidae</taxon>
        <taxon>Fasciola</taxon>
    </lineage>
</organism>
<dbReference type="Proteomes" id="UP000230066">
    <property type="component" value="Unassembled WGS sequence"/>
</dbReference>
<reference evidence="3" key="1">
    <citation type="submission" date="2019-03" db="EMBL/GenBank/DDBJ databases">
        <title>Improved annotation for the trematode Fasciola hepatica.</title>
        <authorList>
            <person name="Choi Y.-J."/>
            <person name="Martin J."/>
            <person name="Mitreva M."/>
        </authorList>
    </citation>
    <scope>NUCLEOTIDE SEQUENCE [LARGE SCALE GENOMIC DNA]</scope>
</reference>
<dbReference type="EMBL" id="JXXN02002621">
    <property type="protein sequence ID" value="THD22645.1"/>
    <property type="molecule type" value="Genomic_DNA"/>
</dbReference>
<name>A0A4E0R6H9_FASHE</name>
<evidence type="ECO:0000256" key="1">
    <source>
        <dbReference type="SAM" id="SignalP"/>
    </source>
</evidence>
<evidence type="ECO:0000259" key="2">
    <source>
        <dbReference type="Pfam" id="PF02225"/>
    </source>
</evidence>
<evidence type="ECO:0000313" key="4">
    <source>
        <dbReference type="Proteomes" id="UP000230066"/>
    </source>
</evidence>
<comment type="caution">
    <text evidence="3">The sequence shown here is derived from an EMBL/GenBank/DDBJ whole genome shotgun (WGS) entry which is preliminary data.</text>
</comment>
<dbReference type="InterPro" id="IPR003137">
    <property type="entry name" value="PA_domain"/>
</dbReference>
<keyword evidence="4" id="KW-1185">Reference proteome</keyword>
<proteinExistence type="predicted"/>
<feature type="chain" id="PRO_5020038788" description="PA domain-containing protein" evidence="1">
    <location>
        <begin position="16"/>
        <end position="153"/>
    </location>
</feature>
<feature type="domain" description="PA" evidence="2">
    <location>
        <begin position="81"/>
        <end position="144"/>
    </location>
</feature>
<dbReference type="SUPFAM" id="SSF52025">
    <property type="entry name" value="PA domain"/>
    <property type="match status" value="1"/>
</dbReference>
<dbReference type="Gene3D" id="3.50.30.30">
    <property type="match status" value="1"/>
</dbReference>
<keyword evidence="1" id="KW-0732">Signal</keyword>
<feature type="signal peptide" evidence="1">
    <location>
        <begin position="1"/>
        <end position="15"/>
    </location>
</feature>
<dbReference type="AlphaFoldDB" id="A0A4E0R6H9"/>
<sequence>MISILSYSFLAHLLALPVKPTVVVKKLGYASPVDEFIDVEAYFGPGIQDEVPLSGFLYASEPIDGCENSIPLPEINSSALPFISLIRRGNCSFIHKVMAAKAGGYIGAVIFNNINDDIFPMSGNSDIPVSIASVMVGLTSGNRLKSKYCFSPK</sequence>
<gene>
    <name evidence="3" type="ORF">D915_006566</name>
</gene>
<dbReference type="Pfam" id="PF02225">
    <property type="entry name" value="PA"/>
    <property type="match status" value="1"/>
</dbReference>